<dbReference type="Gene3D" id="3.40.50.720">
    <property type="entry name" value="NAD(P)-binding Rossmann-like Domain"/>
    <property type="match status" value="1"/>
</dbReference>
<sequence>MKITFIGGGNMAKALIGGLIKRGYSPSKMHVVELNKEKCAELHNEFGVRATTELSEAVAHGETLILAVKPQQLQEIAVQLAPILNEQLVLSIAAGIRTQDMARWIGSQNIVRCMPNTPALIRSGVTALYATPAVKPEQCHRAESILGAVGSTLWVDDEEMLDAVTAISGSGPAYVFYFIEAMQQGAYELGLDEAQARQLVLDTFLGASKLAESSQEDVAVLRERVTSRKGTTERALLSMEKDRVKANIVAAIHAAAARSRELGDELGKDA</sequence>
<protein>
    <submittedName>
        <fullName evidence="6">Pyrroline-5-carboxylate reductase</fullName>
        <ecNumber evidence="6">1.5.1.2</ecNumber>
    </submittedName>
</protein>
<reference evidence="6" key="1">
    <citation type="submission" date="2016-10" db="EMBL/GenBank/DDBJ databases">
        <title>Sequence of Gallionella enrichment culture.</title>
        <authorList>
            <person name="Poehlein A."/>
            <person name="Muehling M."/>
            <person name="Daniel R."/>
        </authorList>
    </citation>
    <scope>NUCLEOTIDE SEQUENCE</scope>
</reference>
<dbReference type="Pfam" id="PF14748">
    <property type="entry name" value="P5CR_dimer"/>
    <property type="match status" value="1"/>
</dbReference>
<keyword evidence="2" id="KW-0521">NADP</keyword>
<dbReference type="NCBIfam" id="TIGR00112">
    <property type="entry name" value="proC"/>
    <property type="match status" value="1"/>
</dbReference>
<dbReference type="EC" id="1.5.1.2" evidence="6"/>
<accession>A0A1J5T6I3</accession>
<dbReference type="GO" id="GO:0055129">
    <property type="term" value="P:L-proline biosynthetic process"/>
    <property type="evidence" value="ECO:0007669"/>
    <property type="project" value="TreeGrafter"/>
</dbReference>
<name>A0A1J5T6I3_9ZZZZ</name>
<dbReference type="PANTHER" id="PTHR11645:SF0">
    <property type="entry name" value="PYRROLINE-5-CARBOXYLATE REDUCTASE 3"/>
    <property type="match status" value="1"/>
</dbReference>
<dbReference type="PIRSF" id="PIRSF000193">
    <property type="entry name" value="Pyrrol-5-carb_rd"/>
    <property type="match status" value="1"/>
</dbReference>
<dbReference type="InterPro" id="IPR036291">
    <property type="entry name" value="NAD(P)-bd_dom_sf"/>
</dbReference>
<dbReference type="AlphaFoldDB" id="A0A1J5T6I3"/>
<evidence type="ECO:0000313" key="6">
    <source>
        <dbReference type="EMBL" id="OIR11848.1"/>
    </source>
</evidence>
<dbReference type="Gene3D" id="1.10.3730.10">
    <property type="entry name" value="ProC C-terminal domain-like"/>
    <property type="match status" value="1"/>
</dbReference>
<comment type="caution">
    <text evidence="6">The sequence shown here is derived from an EMBL/GenBank/DDBJ whole genome shotgun (WGS) entry which is preliminary data.</text>
</comment>
<comment type="similarity">
    <text evidence="1">Belongs to the pyrroline-5-carboxylate reductase family.</text>
</comment>
<evidence type="ECO:0000256" key="1">
    <source>
        <dbReference type="ARBA" id="ARBA00005525"/>
    </source>
</evidence>
<evidence type="ECO:0000256" key="2">
    <source>
        <dbReference type="ARBA" id="ARBA00022857"/>
    </source>
</evidence>
<dbReference type="SUPFAM" id="SSF48179">
    <property type="entry name" value="6-phosphogluconate dehydrogenase C-terminal domain-like"/>
    <property type="match status" value="1"/>
</dbReference>
<dbReference type="SUPFAM" id="SSF51735">
    <property type="entry name" value="NAD(P)-binding Rossmann-fold domains"/>
    <property type="match status" value="1"/>
</dbReference>
<proteinExistence type="inferred from homology"/>
<gene>
    <name evidence="6" type="primary">proC_4</name>
    <name evidence="6" type="ORF">GALL_67050</name>
</gene>
<dbReference type="GO" id="GO:0004735">
    <property type="term" value="F:pyrroline-5-carboxylate reductase activity"/>
    <property type="evidence" value="ECO:0007669"/>
    <property type="project" value="UniProtKB-EC"/>
</dbReference>
<evidence type="ECO:0000259" key="4">
    <source>
        <dbReference type="Pfam" id="PF03807"/>
    </source>
</evidence>
<keyword evidence="3 6" id="KW-0560">Oxidoreductase</keyword>
<dbReference type="HAMAP" id="MF_01925">
    <property type="entry name" value="P5C_reductase"/>
    <property type="match status" value="1"/>
</dbReference>
<dbReference type="FunFam" id="1.10.3730.10:FF:000001">
    <property type="entry name" value="Pyrroline-5-carboxylate reductase"/>
    <property type="match status" value="1"/>
</dbReference>
<dbReference type="EMBL" id="MLJW01000019">
    <property type="protein sequence ID" value="OIR11848.1"/>
    <property type="molecule type" value="Genomic_DNA"/>
</dbReference>
<feature type="domain" description="Pyrroline-5-carboxylate reductase dimerisation" evidence="5">
    <location>
        <begin position="158"/>
        <end position="262"/>
    </location>
</feature>
<dbReference type="PANTHER" id="PTHR11645">
    <property type="entry name" value="PYRROLINE-5-CARBOXYLATE REDUCTASE"/>
    <property type="match status" value="1"/>
</dbReference>
<organism evidence="6">
    <name type="scientific">mine drainage metagenome</name>
    <dbReference type="NCBI Taxonomy" id="410659"/>
    <lineage>
        <taxon>unclassified sequences</taxon>
        <taxon>metagenomes</taxon>
        <taxon>ecological metagenomes</taxon>
    </lineage>
</organism>
<evidence type="ECO:0000259" key="5">
    <source>
        <dbReference type="Pfam" id="PF14748"/>
    </source>
</evidence>
<dbReference type="InterPro" id="IPR000304">
    <property type="entry name" value="Pyrroline-COOH_reductase"/>
</dbReference>
<dbReference type="Pfam" id="PF03807">
    <property type="entry name" value="F420_oxidored"/>
    <property type="match status" value="1"/>
</dbReference>
<dbReference type="InterPro" id="IPR029036">
    <property type="entry name" value="P5CR_dimer"/>
</dbReference>
<dbReference type="InterPro" id="IPR008927">
    <property type="entry name" value="6-PGluconate_DH-like_C_sf"/>
</dbReference>
<evidence type="ECO:0000256" key="3">
    <source>
        <dbReference type="ARBA" id="ARBA00023002"/>
    </source>
</evidence>
<feature type="domain" description="Pyrroline-5-carboxylate reductase catalytic N-terminal" evidence="4">
    <location>
        <begin position="2"/>
        <end position="95"/>
    </location>
</feature>
<dbReference type="InterPro" id="IPR028939">
    <property type="entry name" value="P5C_Rdtase_cat_N"/>
</dbReference>